<gene>
    <name evidence="1" type="ORF">SAMN04488062_103172</name>
</gene>
<dbReference type="STRING" id="178355.SAMN04488062_103172"/>
<dbReference type="Proteomes" id="UP000199274">
    <property type="component" value="Unassembled WGS sequence"/>
</dbReference>
<organism evidence="1 2">
    <name type="scientific">Flavobacterium omnivorum</name>
    <dbReference type="NCBI Taxonomy" id="178355"/>
    <lineage>
        <taxon>Bacteria</taxon>
        <taxon>Pseudomonadati</taxon>
        <taxon>Bacteroidota</taxon>
        <taxon>Flavobacteriia</taxon>
        <taxon>Flavobacteriales</taxon>
        <taxon>Flavobacteriaceae</taxon>
        <taxon>Flavobacterium</taxon>
    </lineage>
</organism>
<evidence type="ECO:0000313" key="2">
    <source>
        <dbReference type="Proteomes" id="UP000199274"/>
    </source>
</evidence>
<name>A0A1G7YE94_9FLAO</name>
<proteinExistence type="predicted"/>
<keyword evidence="2" id="KW-1185">Reference proteome</keyword>
<reference evidence="2" key="1">
    <citation type="submission" date="2016-10" db="EMBL/GenBank/DDBJ databases">
        <authorList>
            <person name="Varghese N."/>
            <person name="Submissions S."/>
        </authorList>
    </citation>
    <scope>NUCLEOTIDE SEQUENCE [LARGE SCALE GENOMIC DNA]</scope>
    <source>
        <strain evidence="2">CGMCC 1.2747</strain>
    </source>
</reference>
<dbReference type="RefSeq" id="WP_091255765.1">
    <property type="nucleotide sequence ID" value="NZ_FNDB01000003.1"/>
</dbReference>
<dbReference type="EMBL" id="FNDB01000003">
    <property type="protein sequence ID" value="SDG94791.1"/>
    <property type="molecule type" value="Genomic_DNA"/>
</dbReference>
<accession>A0A1G7YE94</accession>
<evidence type="ECO:0000313" key="1">
    <source>
        <dbReference type="EMBL" id="SDG94791.1"/>
    </source>
</evidence>
<dbReference type="AlphaFoldDB" id="A0A1G7YE94"/>
<protein>
    <submittedName>
        <fullName evidence="1">Uncharacterized protein</fullName>
    </submittedName>
</protein>
<dbReference type="OrthoDB" id="9862174at2"/>
<sequence length="158" mass="18417">MSKLSDNQKLILKKFITHFLPKRGNNRKYTTNEIGYVQRTLDKVFIQNFGFNLSSKDILDEFEELGYTIFTKKGLWDNETKIVKPYKKGSLINSIDCYSGYDASFVYIDIDQAKIKQLMISTTSSKLNTSEIKLEKEEEMKKELHFFKKTTLLIAGFN</sequence>